<protein>
    <submittedName>
        <fullName evidence="2">Uncharacterized protein</fullName>
    </submittedName>
</protein>
<keyword evidence="1" id="KW-0812">Transmembrane</keyword>
<dbReference type="Proteomes" id="UP000291117">
    <property type="component" value="Unassembled WGS sequence"/>
</dbReference>
<dbReference type="EMBL" id="SJSM01000010">
    <property type="protein sequence ID" value="TCC94989.1"/>
    <property type="molecule type" value="Genomic_DNA"/>
</dbReference>
<accession>A0A4R0N4W5</accession>
<keyword evidence="1" id="KW-0472">Membrane</keyword>
<organism evidence="2 3">
    <name type="scientific">Pedobacter hiemivivus</name>
    <dbReference type="NCBI Taxonomy" id="2530454"/>
    <lineage>
        <taxon>Bacteria</taxon>
        <taxon>Pseudomonadati</taxon>
        <taxon>Bacteroidota</taxon>
        <taxon>Sphingobacteriia</taxon>
        <taxon>Sphingobacteriales</taxon>
        <taxon>Sphingobacteriaceae</taxon>
        <taxon>Pedobacter</taxon>
    </lineage>
</organism>
<gene>
    <name evidence="2" type="ORF">EZ444_15890</name>
</gene>
<keyword evidence="3" id="KW-1185">Reference proteome</keyword>
<evidence type="ECO:0000313" key="2">
    <source>
        <dbReference type="EMBL" id="TCC94989.1"/>
    </source>
</evidence>
<evidence type="ECO:0000313" key="3">
    <source>
        <dbReference type="Proteomes" id="UP000291117"/>
    </source>
</evidence>
<reference evidence="2 3" key="1">
    <citation type="submission" date="2019-02" db="EMBL/GenBank/DDBJ databases">
        <title>Pedobacter sp. RP-3-8 sp. nov., isolated from Arctic soil.</title>
        <authorList>
            <person name="Dahal R.H."/>
        </authorList>
    </citation>
    <scope>NUCLEOTIDE SEQUENCE [LARGE SCALE GENOMIC DNA]</scope>
    <source>
        <strain evidence="2 3">RP-3-8</strain>
    </source>
</reference>
<dbReference type="RefSeq" id="WP_131610137.1">
    <property type="nucleotide sequence ID" value="NZ_SJSM01000010.1"/>
</dbReference>
<keyword evidence="1" id="KW-1133">Transmembrane helix</keyword>
<proteinExistence type="predicted"/>
<dbReference type="OrthoDB" id="796951at2"/>
<feature type="transmembrane region" description="Helical" evidence="1">
    <location>
        <begin position="43"/>
        <end position="63"/>
    </location>
</feature>
<sequence>MFRKIHSNKDTGATLGAELKRELGKYFVRPGFYCHYVLNKYPLTFFSVMVISILLSCILSFTVMRSEKPGTLPVFSKTAIGGSSGLAEMIGAYSALNEVTALQNRIGILARKDSLNAGDSIEVIHILKRIDYLRNTAKSQKKQSNEDRP</sequence>
<evidence type="ECO:0000256" key="1">
    <source>
        <dbReference type="SAM" id="Phobius"/>
    </source>
</evidence>
<comment type="caution">
    <text evidence="2">The sequence shown here is derived from an EMBL/GenBank/DDBJ whole genome shotgun (WGS) entry which is preliminary data.</text>
</comment>
<name>A0A4R0N4W5_9SPHI</name>
<dbReference type="AlphaFoldDB" id="A0A4R0N4W5"/>